<organism evidence="3 4">
    <name type="scientific">Salinicola corii</name>
    <dbReference type="NCBI Taxonomy" id="2606937"/>
    <lineage>
        <taxon>Bacteria</taxon>
        <taxon>Pseudomonadati</taxon>
        <taxon>Pseudomonadota</taxon>
        <taxon>Gammaproteobacteria</taxon>
        <taxon>Oceanospirillales</taxon>
        <taxon>Halomonadaceae</taxon>
        <taxon>Salinicola</taxon>
    </lineage>
</organism>
<name>A0A640WC35_9GAMM</name>
<dbReference type="Gene3D" id="3.10.560.10">
    <property type="entry name" value="Outer membrane lipoprotein wza domain like"/>
    <property type="match status" value="1"/>
</dbReference>
<dbReference type="Proteomes" id="UP000466024">
    <property type="component" value="Unassembled WGS sequence"/>
</dbReference>
<dbReference type="InterPro" id="IPR010425">
    <property type="entry name" value="Caps_synth_GfcC-like_C"/>
</dbReference>
<dbReference type="Pfam" id="PF06251">
    <property type="entry name" value="Caps_syn_GfcC_C"/>
    <property type="match status" value="1"/>
</dbReference>
<feature type="signal peptide" evidence="1">
    <location>
        <begin position="1"/>
        <end position="36"/>
    </location>
</feature>
<dbReference type="AlphaFoldDB" id="A0A640WC35"/>
<reference evidence="3 4" key="1">
    <citation type="submission" date="2019-08" db="EMBL/GenBank/DDBJ databases">
        <title>Bioinformatics analysis of the strain L3 and L5.</title>
        <authorList>
            <person name="Li X."/>
        </authorList>
    </citation>
    <scope>NUCLEOTIDE SEQUENCE [LARGE SCALE GENOMIC DNA]</scope>
    <source>
        <strain evidence="3 4">L3</strain>
    </source>
</reference>
<keyword evidence="1" id="KW-0732">Signal</keyword>
<evidence type="ECO:0000313" key="4">
    <source>
        <dbReference type="Proteomes" id="UP000466024"/>
    </source>
</evidence>
<evidence type="ECO:0000313" key="3">
    <source>
        <dbReference type="EMBL" id="KAA0017925.1"/>
    </source>
</evidence>
<feature type="chain" id="PRO_5024840205" description="Capsule biosynthesis GfcC-like C-terminal domain-containing protein" evidence="1">
    <location>
        <begin position="37"/>
        <end position="278"/>
    </location>
</feature>
<comment type="caution">
    <text evidence="3">The sequence shown here is derived from an EMBL/GenBank/DDBJ whole genome shotgun (WGS) entry which is preliminary data.</text>
</comment>
<sequence length="278" mass="30810">MVTPRSPYHRHRSWRTTRRLIAVALCGLGLVGIAGAQDDTEPTSTFSIDIERQHPPSPSPSLLDAWLTVERETSVNWSRAFVVRDSATAENRQRQQRLDAELEGLAMQARLLNAPQVGDGLDAWRKALGKLDKGRIPGRVDPTWLVAHLRRVPRLEDVDALGWCRTPDWIETWTPLGISRLAWESGMTTDTLLDRLDGEAYASADTLQLVSPQGDIKSLGIAAWNHQRAPLVPGTRVVVALPLNSVGAQWVDMALPQFLATRLPGDECITVDPANLYH</sequence>
<protein>
    <recommendedName>
        <fullName evidence="2">Capsule biosynthesis GfcC-like C-terminal domain-containing protein</fullName>
    </recommendedName>
</protein>
<dbReference type="RefSeq" id="WP_149435773.1">
    <property type="nucleotide sequence ID" value="NZ_VTPX01000006.1"/>
</dbReference>
<accession>A0A640WC35</accession>
<gene>
    <name evidence="3" type="ORF">F0A16_12750</name>
</gene>
<dbReference type="EMBL" id="VTPX01000006">
    <property type="protein sequence ID" value="KAA0017925.1"/>
    <property type="molecule type" value="Genomic_DNA"/>
</dbReference>
<evidence type="ECO:0000259" key="2">
    <source>
        <dbReference type="Pfam" id="PF06251"/>
    </source>
</evidence>
<proteinExistence type="predicted"/>
<feature type="domain" description="Capsule biosynthesis GfcC-like C-terminal" evidence="2">
    <location>
        <begin position="181"/>
        <end position="242"/>
    </location>
</feature>
<keyword evidence="4" id="KW-1185">Reference proteome</keyword>
<evidence type="ECO:0000256" key="1">
    <source>
        <dbReference type="SAM" id="SignalP"/>
    </source>
</evidence>